<keyword evidence="3" id="KW-1185">Reference proteome</keyword>
<organism evidence="2">
    <name type="scientific">Trichuris suis</name>
    <name type="common">pig whipworm</name>
    <dbReference type="NCBI Taxonomy" id="68888"/>
    <lineage>
        <taxon>Eukaryota</taxon>
        <taxon>Metazoa</taxon>
        <taxon>Ecdysozoa</taxon>
        <taxon>Nematoda</taxon>
        <taxon>Enoplea</taxon>
        <taxon>Dorylaimia</taxon>
        <taxon>Trichinellida</taxon>
        <taxon>Trichuridae</taxon>
        <taxon>Trichuris</taxon>
    </lineage>
</organism>
<gene>
    <name evidence="1" type="ORF">M513_03957</name>
    <name evidence="2" type="ORF">M514_03957</name>
</gene>
<dbReference type="AlphaFoldDB" id="A0A085MRN1"/>
<evidence type="ECO:0000313" key="3">
    <source>
        <dbReference type="Proteomes" id="UP000030764"/>
    </source>
</evidence>
<dbReference type="EMBL" id="KL367721">
    <property type="protein sequence ID" value="KFD59877.1"/>
    <property type="molecule type" value="Genomic_DNA"/>
</dbReference>
<proteinExistence type="predicted"/>
<dbReference type="EMBL" id="KL363202">
    <property type="protein sequence ID" value="KFD55039.1"/>
    <property type="molecule type" value="Genomic_DNA"/>
</dbReference>
<evidence type="ECO:0000313" key="2">
    <source>
        <dbReference type="EMBL" id="KFD59877.1"/>
    </source>
</evidence>
<sequence length="73" mass="7997">MPSLTFTSSSSILYTKWQCLIDGSEGHVDGGEDSFVSAAYLRNNAEIVSTSLECVLGAKLRNRRERLSAERDG</sequence>
<name>A0A085MRN1_9BILA</name>
<protein>
    <submittedName>
        <fullName evidence="2">Uncharacterized protein</fullName>
    </submittedName>
</protein>
<dbReference type="Proteomes" id="UP000030758">
    <property type="component" value="Unassembled WGS sequence"/>
</dbReference>
<evidence type="ECO:0000313" key="1">
    <source>
        <dbReference type="EMBL" id="KFD55039.1"/>
    </source>
</evidence>
<dbReference type="Proteomes" id="UP000030764">
    <property type="component" value="Unassembled WGS sequence"/>
</dbReference>
<accession>A0A085MRN1</accession>
<reference evidence="2 3" key="1">
    <citation type="journal article" date="2014" name="Nat. Genet.">
        <title>Genome and transcriptome of the porcine whipworm Trichuris suis.</title>
        <authorList>
            <person name="Jex A.R."/>
            <person name="Nejsum P."/>
            <person name="Schwarz E.M."/>
            <person name="Hu L."/>
            <person name="Young N.D."/>
            <person name="Hall R.S."/>
            <person name="Korhonen P.K."/>
            <person name="Liao S."/>
            <person name="Thamsborg S."/>
            <person name="Xia J."/>
            <person name="Xu P."/>
            <person name="Wang S."/>
            <person name="Scheerlinck J.P."/>
            <person name="Hofmann A."/>
            <person name="Sternberg P.W."/>
            <person name="Wang J."/>
            <person name="Gasser R.B."/>
        </authorList>
    </citation>
    <scope>NUCLEOTIDE SEQUENCE [LARGE SCALE GENOMIC DNA]</scope>
    <source>
        <strain evidence="2">DCEP-RM93F</strain>
        <strain evidence="1">DCEP-RM93M</strain>
    </source>
</reference>